<keyword evidence="8" id="KW-1185">Reference proteome</keyword>
<name>A0A164MSY5_9AGAM</name>
<protein>
    <recommendedName>
        <fullName evidence="6">Bacterial surface antigen (D15) domain-containing protein</fullName>
    </recommendedName>
</protein>
<reference evidence="7 8" key="1">
    <citation type="journal article" date="2016" name="Mol. Biol. Evol.">
        <title>Comparative Genomics of Early-Diverging Mushroom-Forming Fungi Provides Insights into the Origins of Lignocellulose Decay Capabilities.</title>
        <authorList>
            <person name="Nagy L.G."/>
            <person name="Riley R."/>
            <person name="Tritt A."/>
            <person name="Adam C."/>
            <person name="Daum C."/>
            <person name="Floudas D."/>
            <person name="Sun H."/>
            <person name="Yadav J.S."/>
            <person name="Pangilinan J."/>
            <person name="Larsson K.H."/>
            <person name="Matsuura K."/>
            <person name="Barry K."/>
            <person name="Labutti K."/>
            <person name="Kuo R."/>
            <person name="Ohm R.A."/>
            <person name="Bhattacharya S.S."/>
            <person name="Shirouzu T."/>
            <person name="Yoshinaga Y."/>
            <person name="Martin F.M."/>
            <person name="Grigoriev I.V."/>
            <person name="Hibbett D.S."/>
        </authorList>
    </citation>
    <scope>NUCLEOTIDE SEQUENCE [LARGE SCALE GENOMIC DNA]</scope>
    <source>
        <strain evidence="7 8">HHB9708</strain>
    </source>
</reference>
<dbReference type="Pfam" id="PF01103">
    <property type="entry name" value="Omp85"/>
    <property type="match status" value="1"/>
</dbReference>
<dbReference type="PANTHER" id="PTHR12815:SF18">
    <property type="entry name" value="SORTING AND ASSEMBLY MACHINERY COMPONENT 50 HOMOLOG"/>
    <property type="match status" value="1"/>
</dbReference>
<dbReference type="GO" id="GO:0045040">
    <property type="term" value="P:protein insertion into mitochondrial outer membrane"/>
    <property type="evidence" value="ECO:0007669"/>
    <property type="project" value="TreeGrafter"/>
</dbReference>
<evidence type="ECO:0000256" key="1">
    <source>
        <dbReference type="ARBA" id="ARBA00004374"/>
    </source>
</evidence>
<dbReference type="OrthoDB" id="1724197at2759"/>
<dbReference type="InterPro" id="IPR000184">
    <property type="entry name" value="Bac_surfAg_D15"/>
</dbReference>
<dbReference type="Proteomes" id="UP000076722">
    <property type="component" value="Unassembled WGS sequence"/>
</dbReference>
<evidence type="ECO:0000256" key="3">
    <source>
        <dbReference type="ARBA" id="ARBA00022452"/>
    </source>
</evidence>
<dbReference type="STRING" id="1314777.A0A164MSY5"/>
<keyword evidence="5" id="KW-0472">Membrane</keyword>
<dbReference type="GO" id="GO:0005741">
    <property type="term" value="C:mitochondrial outer membrane"/>
    <property type="evidence" value="ECO:0007669"/>
    <property type="project" value="UniProtKB-SubCell"/>
</dbReference>
<accession>A0A164MSY5</accession>
<dbReference type="PANTHER" id="PTHR12815">
    <property type="entry name" value="SORTING AND ASSEMBLY MACHINERY SAMM50 PROTEIN FAMILY MEMBER"/>
    <property type="match status" value="1"/>
</dbReference>
<evidence type="ECO:0000313" key="8">
    <source>
        <dbReference type="Proteomes" id="UP000076722"/>
    </source>
</evidence>
<sequence length="483" mass="53482">MATLSDILVDEDKVKLREWYEERNRRRMREAYRTAGDKLQELVDANRELRTKLVAIHIEGASHTRRGFLESIIEPYLAEASKTGVTLPEVLSVTHRLGKVLVRTDAFREIRSQLRRNESIYGGKDELELLVKVKPRSRFFARTSTEIGNNEGSASINTTIRSLFQSADSMSASLSFGTRNRRALDFSFTAPLVALDPEVETWAALHAFARETDWTSSSGCVLREEGMKAVLRMMKGKSRSEFAYEAGVRRVGDLLPEASIRIREEAGSSVRSALTHSWIYDSRDDPSGMSGTRGIYFKTLQELAGGFLGGDAYHLKTSFESQLSRGLLPGLTISLAARTGLLYPLGSTPKTALADRFFMGGSSSVRMFKERGMGPHDKGDALGGEIAWSTGVSLIGDIPKKAHWPLKWHAFVNAGRLDAYNPSEDLPPQLLEALQKPSVSAGLGLTYMFDPVRIEMNFGMPLVRSAGEKVRKGLQVGVGIEFL</sequence>
<feature type="domain" description="Bacterial surface antigen (D15)" evidence="6">
    <location>
        <begin position="166"/>
        <end position="482"/>
    </location>
</feature>
<dbReference type="AlphaFoldDB" id="A0A164MSY5"/>
<comment type="similarity">
    <text evidence="2">Belongs to the SAM50/omp85 family.</text>
</comment>
<dbReference type="Gene3D" id="2.40.160.50">
    <property type="entry name" value="membrane protein fhac: a member of the omp85/tpsb transporter family"/>
    <property type="match status" value="1"/>
</dbReference>
<evidence type="ECO:0000259" key="6">
    <source>
        <dbReference type="Pfam" id="PF01103"/>
    </source>
</evidence>
<keyword evidence="3" id="KW-1134">Transmembrane beta strand</keyword>
<evidence type="ECO:0000313" key="7">
    <source>
        <dbReference type="EMBL" id="KZS87002.1"/>
    </source>
</evidence>
<keyword evidence="4" id="KW-0812">Transmembrane</keyword>
<proteinExistence type="inferred from homology"/>
<evidence type="ECO:0000256" key="5">
    <source>
        <dbReference type="ARBA" id="ARBA00023136"/>
    </source>
</evidence>
<dbReference type="InterPro" id="IPR039910">
    <property type="entry name" value="D15-like"/>
</dbReference>
<evidence type="ECO:0000256" key="2">
    <source>
        <dbReference type="ARBA" id="ARBA00010913"/>
    </source>
</evidence>
<organism evidence="7 8">
    <name type="scientific">Sistotremastrum niveocremeum HHB9708</name>
    <dbReference type="NCBI Taxonomy" id="1314777"/>
    <lineage>
        <taxon>Eukaryota</taxon>
        <taxon>Fungi</taxon>
        <taxon>Dikarya</taxon>
        <taxon>Basidiomycota</taxon>
        <taxon>Agaricomycotina</taxon>
        <taxon>Agaricomycetes</taxon>
        <taxon>Sistotremastrales</taxon>
        <taxon>Sistotremastraceae</taxon>
        <taxon>Sertulicium</taxon>
        <taxon>Sertulicium niveocremeum</taxon>
    </lineage>
</organism>
<gene>
    <name evidence="7" type="ORF">SISNIDRAFT_461310</name>
</gene>
<evidence type="ECO:0000256" key="4">
    <source>
        <dbReference type="ARBA" id="ARBA00022692"/>
    </source>
</evidence>
<dbReference type="EMBL" id="KV419460">
    <property type="protein sequence ID" value="KZS87002.1"/>
    <property type="molecule type" value="Genomic_DNA"/>
</dbReference>
<comment type="subcellular location">
    <subcellularLocation>
        <location evidence="1">Mitochondrion outer membrane</location>
        <topology evidence="1">Multi-pass membrane protein</topology>
    </subcellularLocation>
</comment>